<protein>
    <submittedName>
        <fullName evidence="1">Extracellular solute-binding protein</fullName>
    </submittedName>
</protein>
<comment type="caution">
    <text evidence="1">The sequence shown here is derived from an EMBL/GenBank/DDBJ whole genome shotgun (WGS) entry which is preliminary data.</text>
</comment>
<name>A0A6L9SDT2_9ACTN</name>
<dbReference type="Pfam" id="PF13416">
    <property type="entry name" value="SBP_bac_8"/>
    <property type="match status" value="1"/>
</dbReference>
<evidence type="ECO:0000313" key="2">
    <source>
        <dbReference type="Proteomes" id="UP000475214"/>
    </source>
</evidence>
<dbReference type="PROSITE" id="PS51257">
    <property type="entry name" value="PROKAR_LIPOPROTEIN"/>
    <property type="match status" value="1"/>
</dbReference>
<gene>
    <name evidence="1" type="ORF">G1H10_24115</name>
</gene>
<proteinExistence type="predicted"/>
<dbReference type="InterPro" id="IPR050490">
    <property type="entry name" value="Bact_solute-bd_prot1"/>
</dbReference>
<sequence>MPERRRGDPVKRHHLIRSLAIATLTAGALVLASCSSDSGGSDGDVVLELVQSGDVNQGGAFAKLSDKYFDETGVRVEVVEVPNDDLRTRLRTAAQADDLPALAASPSTDPAWTERLLDLTDIFNDVGVIDTLAVADPADDKVKAMPTTLTAVGMFLNKSLWDEAGVEYPTTLDEQWTWDEYVDKANEVVAATDAEYGVVMDASAHRLRSFLFEFGSDGVTEQSDGSWALDEAGAEALEYFKQLHDDGVMPQAVWGAADDPSATFKSGRVAGYMSGVWQIADFQETITDFEWVSVPLPQQPVRATNYGAASWIVAFDGTGVEEETLDFIEWMYSEENYRLYCETQGCLPALDGLEVSYEQDEYAFQLYNGEIAASPAISAVQTTDGLRFGYEGKAIDSEPLKDETTKYLNNEQSLEETVENINNVSTEQMAD</sequence>
<reference evidence="1 2" key="1">
    <citation type="submission" date="2020-02" db="EMBL/GenBank/DDBJ databases">
        <authorList>
            <person name="Li X.-J."/>
            <person name="Han X.-M."/>
        </authorList>
    </citation>
    <scope>NUCLEOTIDE SEQUENCE [LARGE SCALE GENOMIC DNA]</scope>
    <source>
        <strain evidence="1 2">CCTCC AB 2017055</strain>
    </source>
</reference>
<dbReference type="InterPro" id="IPR006059">
    <property type="entry name" value="SBP"/>
</dbReference>
<dbReference type="PANTHER" id="PTHR43649">
    <property type="entry name" value="ARABINOSE-BINDING PROTEIN-RELATED"/>
    <property type="match status" value="1"/>
</dbReference>
<accession>A0A6L9SDT2</accession>
<keyword evidence="2" id="KW-1185">Reference proteome</keyword>
<organism evidence="1 2">
    <name type="scientific">Phytoactinopolyspora halotolerans</name>
    <dbReference type="NCBI Taxonomy" id="1981512"/>
    <lineage>
        <taxon>Bacteria</taxon>
        <taxon>Bacillati</taxon>
        <taxon>Actinomycetota</taxon>
        <taxon>Actinomycetes</taxon>
        <taxon>Jiangellales</taxon>
        <taxon>Jiangellaceae</taxon>
        <taxon>Phytoactinopolyspora</taxon>
    </lineage>
</organism>
<dbReference type="PANTHER" id="PTHR43649:SF12">
    <property type="entry name" value="DIACETYLCHITOBIOSE BINDING PROTEIN DASA"/>
    <property type="match status" value="1"/>
</dbReference>
<dbReference type="AlphaFoldDB" id="A0A6L9SDT2"/>
<dbReference type="EMBL" id="JAAGOA010000020">
    <property type="protein sequence ID" value="NEE03257.1"/>
    <property type="molecule type" value="Genomic_DNA"/>
</dbReference>
<dbReference type="SUPFAM" id="SSF53850">
    <property type="entry name" value="Periplasmic binding protein-like II"/>
    <property type="match status" value="1"/>
</dbReference>
<evidence type="ECO:0000313" key="1">
    <source>
        <dbReference type="EMBL" id="NEE03257.1"/>
    </source>
</evidence>
<dbReference type="Proteomes" id="UP000475214">
    <property type="component" value="Unassembled WGS sequence"/>
</dbReference>
<dbReference type="Gene3D" id="3.40.190.10">
    <property type="entry name" value="Periplasmic binding protein-like II"/>
    <property type="match status" value="1"/>
</dbReference>